<dbReference type="InterPro" id="IPR021675">
    <property type="entry name" value="DUF3261"/>
</dbReference>
<evidence type="ECO:0000256" key="1">
    <source>
        <dbReference type="SAM" id="SignalP"/>
    </source>
</evidence>
<dbReference type="RefSeq" id="WP_343817269.1">
    <property type="nucleotide sequence ID" value="NZ_BAAAFA010000006.1"/>
</dbReference>
<sequence>MPVKIFSLILLLLLSGCARNQQTTNAEQQIAPQITIAEQVTLLLSKAPAQLVGQDFQHLLAINHQNKRYSVLMQVQISEPKVDVVAVSLQGIPLFEMASLADGTITSKSYVNLTAIEPAFIMADFQLVYWPITTLNTMLNGAIITEEKHGDALLRKVIANDKNVIEITITNTQVSFDHLTRNYQLIISPIES</sequence>
<reference evidence="2 3" key="1">
    <citation type="journal article" date="2019" name="Int. J. Syst. Evol. Microbiol.">
        <title>The Global Catalogue of Microorganisms (GCM) 10K type strain sequencing project: providing services to taxonomists for standard genome sequencing and annotation.</title>
        <authorList>
            <consortium name="The Broad Institute Genomics Platform"/>
            <consortium name="The Broad Institute Genome Sequencing Center for Infectious Disease"/>
            <person name="Wu L."/>
            <person name="Ma J."/>
        </authorList>
    </citation>
    <scope>NUCLEOTIDE SEQUENCE [LARGE SCALE GENOMIC DNA]</scope>
    <source>
        <strain evidence="2 3">JCM 15608</strain>
    </source>
</reference>
<organism evidence="2 3">
    <name type="scientific">Colwellia asteriadis</name>
    <dbReference type="NCBI Taxonomy" id="517723"/>
    <lineage>
        <taxon>Bacteria</taxon>
        <taxon>Pseudomonadati</taxon>
        <taxon>Pseudomonadota</taxon>
        <taxon>Gammaproteobacteria</taxon>
        <taxon>Alteromonadales</taxon>
        <taxon>Colwelliaceae</taxon>
        <taxon>Colwellia</taxon>
    </lineage>
</organism>
<evidence type="ECO:0000313" key="2">
    <source>
        <dbReference type="EMBL" id="GAA0817721.1"/>
    </source>
</evidence>
<evidence type="ECO:0000313" key="3">
    <source>
        <dbReference type="Proteomes" id="UP001500021"/>
    </source>
</evidence>
<dbReference type="PROSITE" id="PS51257">
    <property type="entry name" value="PROKAR_LIPOPROTEIN"/>
    <property type="match status" value="1"/>
</dbReference>
<keyword evidence="3" id="KW-1185">Reference proteome</keyword>
<comment type="caution">
    <text evidence="2">The sequence shown here is derived from an EMBL/GenBank/DDBJ whole genome shotgun (WGS) entry which is preliminary data.</text>
</comment>
<gene>
    <name evidence="2" type="ORF">GCM10009111_19330</name>
</gene>
<feature type="signal peptide" evidence="1">
    <location>
        <begin position="1"/>
        <end position="20"/>
    </location>
</feature>
<dbReference type="EMBL" id="BAAAFA010000006">
    <property type="protein sequence ID" value="GAA0817721.1"/>
    <property type="molecule type" value="Genomic_DNA"/>
</dbReference>
<dbReference type="Proteomes" id="UP001500021">
    <property type="component" value="Unassembled WGS sequence"/>
</dbReference>
<proteinExistence type="predicted"/>
<feature type="chain" id="PRO_5047198837" description="DUF3261 domain-containing protein" evidence="1">
    <location>
        <begin position="21"/>
        <end position="192"/>
    </location>
</feature>
<name>A0ABN1L7C6_9GAMM</name>
<dbReference type="Pfam" id="PF11659">
    <property type="entry name" value="DUF3261"/>
    <property type="match status" value="1"/>
</dbReference>
<evidence type="ECO:0008006" key="4">
    <source>
        <dbReference type="Google" id="ProtNLM"/>
    </source>
</evidence>
<accession>A0ABN1L7C6</accession>
<keyword evidence="1" id="KW-0732">Signal</keyword>
<protein>
    <recommendedName>
        <fullName evidence="4">DUF3261 domain-containing protein</fullName>
    </recommendedName>
</protein>